<evidence type="ECO:0000313" key="2">
    <source>
        <dbReference type="EMBL" id="MFC5521247.1"/>
    </source>
</evidence>
<evidence type="ECO:0000256" key="1">
    <source>
        <dbReference type="SAM" id="Phobius"/>
    </source>
</evidence>
<keyword evidence="1" id="KW-1133">Transmembrane helix</keyword>
<dbReference type="Proteomes" id="UP001596084">
    <property type="component" value="Unassembled WGS sequence"/>
</dbReference>
<dbReference type="EMBL" id="JBHSMX010000013">
    <property type="protein sequence ID" value="MFC5521247.1"/>
    <property type="molecule type" value="Genomic_DNA"/>
</dbReference>
<comment type="caution">
    <text evidence="2">The sequence shown here is derived from an EMBL/GenBank/DDBJ whole genome shotgun (WGS) entry which is preliminary data.</text>
</comment>
<feature type="transmembrane region" description="Helical" evidence="1">
    <location>
        <begin position="45"/>
        <end position="65"/>
    </location>
</feature>
<organism evidence="2 3">
    <name type="scientific">Polaromonas jejuensis</name>
    <dbReference type="NCBI Taxonomy" id="457502"/>
    <lineage>
        <taxon>Bacteria</taxon>
        <taxon>Pseudomonadati</taxon>
        <taxon>Pseudomonadota</taxon>
        <taxon>Betaproteobacteria</taxon>
        <taxon>Burkholderiales</taxon>
        <taxon>Comamonadaceae</taxon>
        <taxon>Polaromonas</taxon>
    </lineage>
</organism>
<protein>
    <submittedName>
        <fullName evidence="2">Uncharacterized protein</fullName>
    </submittedName>
</protein>
<proteinExistence type="predicted"/>
<name>A0ABW0QBI2_9BURK</name>
<keyword evidence="3" id="KW-1185">Reference proteome</keyword>
<evidence type="ECO:0000313" key="3">
    <source>
        <dbReference type="Proteomes" id="UP001596084"/>
    </source>
</evidence>
<sequence>MNPIAGGATAAPSRFLTRHDLSYAIFGGLTPIIITTWLQKDVMAPAHYVGGLAILGFVLGLLPLASGDYVARKGK</sequence>
<keyword evidence="1" id="KW-0812">Transmembrane</keyword>
<accession>A0ABW0QBI2</accession>
<dbReference type="RefSeq" id="WP_068833230.1">
    <property type="nucleotide sequence ID" value="NZ_JBHSMX010000013.1"/>
</dbReference>
<gene>
    <name evidence="2" type="ORF">ACFPP7_10005</name>
</gene>
<feature type="transmembrane region" description="Helical" evidence="1">
    <location>
        <begin position="21"/>
        <end position="39"/>
    </location>
</feature>
<keyword evidence="1" id="KW-0472">Membrane</keyword>
<reference evidence="3" key="1">
    <citation type="journal article" date="2019" name="Int. J. Syst. Evol. Microbiol.">
        <title>The Global Catalogue of Microorganisms (GCM) 10K type strain sequencing project: providing services to taxonomists for standard genome sequencing and annotation.</title>
        <authorList>
            <consortium name="The Broad Institute Genomics Platform"/>
            <consortium name="The Broad Institute Genome Sequencing Center for Infectious Disease"/>
            <person name="Wu L."/>
            <person name="Ma J."/>
        </authorList>
    </citation>
    <scope>NUCLEOTIDE SEQUENCE [LARGE SCALE GENOMIC DNA]</scope>
    <source>
        <strain evidence="3">CGMCC 4.7277</strain>
    </source>
</reference>